<sequence length="962" mass="107864">MPFFAVFIFLLAASAWAGNYCKLSADSIPTWRGVPFLKQNAEKLKAADAEKAERDTLRLKTSGSKTIQVTVGDGGTEVEQELHLSVSGEATDGVYIDAVLSDVGREAGSERTATLREVDEVHFRVETEHLFLHLGDMTWKESTLGLSGLERATLGVAAGVKAGHSRVRGAFGFDELHSIHSTFQGVDGQQKGYLLSTGTSEAYVAVVPNSETVFLNGVKLKRNEDYVVNYAGGVLDFLGAIIPGVEDEIRVEFDAYNSGGMQILKAADGSYRGKHLWLDVMGFELSSDTARLRRNTWTDEDRELLKKDKGKKFERPDSLGELERPWMLRRMGARLRGQLWNHAYADLEIGASQADTNTLSHQVGGPSGKAYRWFLSSDSTEMQRYSPIRVEFAGDYLQEGFIQKNYQGTDRNWDSYLLKENWDLDTAQIAGSLRYDEISLRLKLPAAYFLGMEWGYRRSLTEEENWNSSRARAFLLHKNNATESEISFIRVVSFNAYEMERYQGTARAEVKTGMFRPFGSAAYGVWLKDSEEIQNDHSEKADVKSGLNIVGENWNTKGTLFGTRARTGTSFKNLSDSLQIAGFEHSANISLRTFSFSHILQYKRTILDTAGSSNSWISEESLDWGNSNSPFSGRASYRLGLTREVPYVPIYKAVAPGTGDVKFDSLAGVFVEGVDNGDYVYEGMGRSDSADAVRASSAAMTLSFSLIPRAFGIRHGVLRDLEFSFDGESEGRDTTGKNLFLPPFWNSKLRELTSGLFNGELSILWNEVQNRGSIEYKVGTESEKRNTSQGYFENRIWHRLDFVYAGRKNELWELIPGLEIVKLETFQKMDWKIYEATASWKRKLPLHFYVMPKGWIRKGDGKDEMGSLDAFLRQGALVLGFDDEEMIHAENEFSATYVTTDNEILPYQMVSGFGKGTTFRNAATITVDANEYLSLGFSYVIRFGNAESGVFQKMSMEARAYF</sequence>
<dbReference type="Proteomes" id="UP000245523">
    <property type="component" value="Unassembled WGS sequence"/>
</dbReference>
<feature type="signal peptide" evidence="1">
    <location>
        <begin position="1"/>
        <end position="17"/>
    </location>
</feature>
<comment type="caution">
    <text evidence="2">The sequence shown here is derived from an EMBL/GenBank/DDBJ whole genome shotgun (WGS) entry which is preliminary data.</text>
</comment>
<name>A0ABX5LIN3_9BACT</name>
<dbReference type="RefSeq" id="WP_109587692.1">
    <property type="nucleotide sequence ID" value="NZ_QGHD01000026.1"/>
</dbReference>
<organism evidence="2 3">
    <name type="scientific">Hallerella porci</name>
    <dbReference type="NCBI Taxonomy" id="1945871"/>
    <lineage>
        <taxon>Bacteria</taxon>
        <taxon>Pseudomonadati</taxon>
        <taxon>Fibrobacterota</taxon>
        <taxon>Fibrobacteria</taxon>
        <taxon>Fibrobacterales</taxon>
        <taxon>Fibrobacteraceae</taxon>
        <taxon>Hallerella</taxon>
    </lineage>
</organism>
<proteinExistence type="predicted"/>
<gene>
    <name evidence="2" type="ORF">B0H50_12623</name>
</gene>
<evidence type="ECO:0000313" key="3">
    <source>
        <dbReference type="Proteomes" id="UP000245523"/>
    </source>
</evidence>
<protein>
    <submittedName>
        <fullName evidence="2">Uncharacterized protein</fullName>
    </submittedName>
</protein>
<accession>A0ABX5LIN3</accession>
<evidence type="ECO:0000313" key="2">
    <source>
        <dbReference type="EMBL" id="PWK93660.1"/>
    </source>
</evidence>
<dbReference type="EMBL" id="QGHD01000026">
    <property type="protein sequence ID" value="PWK93660.1"/>
    <property type="molecule type" value="Genomic_DNA"/>
</dbReference>
<keyword evidence="3" id="KW-1185">Reference proteome</keyword>
<reference evidence="2 3" key="1">
    <citation type="submission" date="2018-05" db="EMBL/GenBank/DDBJ databases">
        <title>Animal gut microbial communities from fecal samples from Wisconsin, USA.</title>
        <authorList>
            <person name="Neumann A."/>
        </authorList>
    </citation>
    <scope>NUCLEOTIDE SEQUENCE [LARGE SCALE GENOMIC DNA]</scope>
    <source>
        <strain evidence="2 3">UWS4</strain>
    </source>
</reference>
<evidence type="ECO:0000256" key="1">
    <source>
        <dbReference type="SAM" id="SignalP"/>
    </source>
</evidence>
<feature type="chain" id="PRO_5047348335" evidence="1">
    <location>
        <begin position="18"/>
        <end position="962"/>
    </location>
</feature>
<keyword evidence="1" id="KW-0732">Signal</keyword>